<evidence type="ECO:0000313" key="3">
    <source>
        <dbReference type="EMBL" id="MEE1885084.1"/>
    </source>
</evidence>
<dbReference type="PANTHER" id="PTHR11644:SF2">
    <property type="entry name" value="CYTIDINE DEAMINASE"/>
    <property type="match status" value="1"/>
</dbReference>
<dbReference type="GO" id="GO:0004126">
    <property type="term" value="F:cytidine deaminase activity"/>
    <property type="evidence" value="ECO:0007669"/>
    <property type="project" value="UniProtKB-EC"/>
</dbReference>
<dbReference type="PANTHER" id="PTHR11644">
    <property type="entry name" value="CYTIDINE DEAMINASE"/>
    <property type="match status" value="1"/>
</dbReference>
<dbReference type="RefSeq" id="WP_330145987.1">
    <property type="nucleotide sequence ID" value="NZ_JAZDQU010000002.1"/>
</dbReference>
<dbReference type="Gene3D" id="3.40.140.10">
    <property type="entry name" value="Cytidine Deaminase, domain 2"/>
    <property type="match status" value="1"/>
</dbReference>
<dbReference type="InterPro" id="IPR016193">
    <property type="entry name" value="Cytidine_deaminase-like"/>
</dbReference>
<feature type="domain" description="CMP/dCMP-type deaminase" evidence="2">
    <location>
        <begin position="21"/>
        <end position="158"/>
    </location>
</feature>
<dbReference type="EC" id="3.5.4.5" evidence="3"/>
<organism evidence="3 4">
    <name type="scientific">Pedobacter flavus</name>
    <dbReference type="NCBI Taxonomy" id="3113906"/>
    <lineage>
        <taxon>Bacteria</taxon>
        <taxon>Pseudomonadati</taxon>
        <taxon>Bacteroidota</taxon>
        <taxon>Sphingobacteriia</taxon>
        <taxon>Sphingobacteriales</taxon>
        <taxon>Sphingobacteriaceae</taxon>
        <taxon>Pedobacter</taxon>
    </lineage>
</organism>
<name>A0ABU7H1B4_9SPHI</name>
<evidence type="ECO:0000256" key="1">
    <source>
        <dbReference type="ARBA" id="ARBA00006576"/>
    </source>
</evidence>
<keyword evidence="3" id="KW-0378">Hydrolase</keyword>
<dbReference type="InterPro" id="IPR050202">
    <property type="entry name" value="Cyt/Deoxycyt_deaminase"/>
</dbReference>
<dbReference type="Pfam" id="PF00383">
    <property type="entry name" value="dCMP_cyt_deam_1"/>
    <property type="match status" value="1"/>
</dbReference>
<sequence length="162" mass="17777">MEQKALTIEYKVFKNISELDPTIQNLCEASEKALATAYAPYSNFNVGTAIELEDGKIIKGSNQENVAYPSGLCAERVALFTIGSQFPNAIIKRMAITAQTKKFQISTPVTSCGSCLQVMAEFEQKQKSSIQVVFYCLGGEVVVVNSVKDLMPFSFVEDRLGD</sequence>
<dbReference type="Proteomes" id="UP001337681">
    <property type="component" value="Unassembled WGS sequence"/>
</dbReference>
<evidence type="ECO:0000259" key="2">
    <source>
        <dbReference type="PROSITE" id="PS51747"/>
    </source>
</evidence>
<accession>A0ABU7H1B4</accession>
<dbReference type="PROSITE" id="PS51747">
    <property type="entry name" value="CYT_DCMP_DEAMINASES_2"/>
    <property type="match status" value="1"/>
</dbReference>
<proteinExistence type="inferred from homology"/>
<dbReference type="SUPFAM" id="SSF53927">
    <property type="entry name" value="Cytidine deaminase-like"/>
    <property type="match status" value="1"/>
</dbReference>
<gene>
    <name evidence="3" type="ORF">VRU49_06575</name>
</gene>
<dbReference type="CDD" id="cd01283">
    <property type="entry name" value="cytidine_deaminase"/>
    <property type="match status" value="1"/>
</dbReference>
<reference evidence="3 4" key="1">
    <citation type="submission" date="2024-01" db="EMBL/GenBank/DDBJ databases">
        <title>Pedobacter sp. nov., isolated from oil-contaminated soil.</title>
        <authorList>
            <person name="Le N.T.T."/>
        </authorList>
    </citation>
    <scope>NUCLEOTIDE SEQUENCE [LARGE SCALE GENOMIC DNA]</scope>
    <source>
        <strain evidence="3 4">VNH31</strain>
    </source>
</reference>
<evidence type="ECO:0000313" key="4">
    <source>
        <dbReference type="Proteomes" id="UP001337681"/>
    </source>
</evidence>
<dbReference type="InterPro" id="IPR002125">
    <property type="entry name" value="CMP_dCMP_dom"/>
</dbReference>
<comment type="caution">
    <text evidence="3">The sequence shown here is derived from an EMBL/GenBank/DDBJ whole genome shotgun (WGS) entry which is preliminary data.</text>
</comment>
<comment type="similarity">
    <text evidence="1">Belongs to the cytidine and deoxycytidylate deaminase family.</text>
</comment>
<dbReference type="EMBL" id="JAZDQU010000002">
    <property type="protein sequence ID" value="MEE1885084.1"/>
    <property type="molecule type" value="Genomic_DNA"/>
</dbReference>
<dbReference type="NCBIfam" id="NF004064">
    <property type="entry name" value="PRK05578.1"/>
    <property type="match status" value="1"/>
</dbReference>
<protein>
    <submittedName>
        <fullName evidence="3">Cytidine deaminase</fullName>
        <ecNumber evidence="3">3.5.4.5</ecNumber>
    </submittedName>
</protein>
<keyword evidence="4" id="KW-1185">Reference proteome</keyword>